<protein>
    <submittedName>
        <fullName evidence="4">Regulatory protein, tetR family</fullName>
    </submittedName>
</protein>
<evidence type="ECO:0000256" key="1">
    <source>
        <dbReference type="ARBA" id="ARBA00023125"/>
    </source>
</evidence>
<feature type="domain" description="HTH tetR-type" evidence="3">
    <location>
        <begin position="110"/>
        <end position="170"/>
    </location>
</feature>
<feature type="DNA-binding region" description="H-T-H motif" evidence="2">
    <location>
        <begin position="133"/>
        <end position="152"/>
    </location>
</feature>
<dbReference type="InterPro" id="IPR041586">
    <property type="entry name" value="PsrA_TetR_C"/>
</dbReference>
<dbReference type="PRINTS" id="PR00455">
    <property type="entry name" value="HTHTETR"/>
</dbReference>
<dbReference type="Pfam" id="PF17939">
    <property type="entry name" value="TetR_C_30"/>
    <property type="match status" value="1"/>
</dbReference>
<evidence type="ECO:0000313" key="5">
    <source>
        <dbReference type="Proteomes" id="UP000199137"/>
    </source>
</evidence>
<sequence>METTGAAVTQLVNSLASAGYLTRGRAVSEDRRMSSGAGCRRHEKREQVLAAGPRELAEDLDEQAIDAAGAVLARLAAPYDRRGNLYHLIETADRVRAMGTEAARIPARGEATEQRLIAAAERLFAEHGVGAVSLRTVMQAARTNVAAIHYHFGSKEGLLDAVLRSRLDQVTGERNAVLRESPGKDVAARDLARAFVRPVVAVLESGGECWIRLVGRLLATGGDGLDAVAESFFERNAAFVDQLDRLSPGVPRRTLDFRLSQAMTVTLNVLGDVGRTRRLHSADEAGWTDGQIVDDLVDVVTSMLAGPPGARRRK</sequence>
<evidence type="ECO:0000256" key="2">
    <source>
        <dbReference type="PROSITE-ProRule" id="PRU00335"/>
    </source>
</evidence>
<dbReference type="RefSeq" id="WP_244287253.1">
    <property type="nucleotide sequence ID" value="NZ_FOWC01000006.1"/>
</dbReference>
<dbReference type="InterPro" id="IPR001647">
    <property type="entry name" value="HTH_TetR"/>
</dbReference>
<dbReference type="InterPro" id="IPR036271">
    <property type="entry name" value="Tet_transcr_reg_TetR-rel_C_sf"/>
</dbReference>
<dbReference type="EMBL" id="FOWC01000006">
    <property type="protein sequence ID" value="SFP63884.1"/>
    <property type="molecule type" value="Genomic_DNA"/>
</dbReference>
<reference evidence="4 5" key="1">
    <citation type="submission" date="2016-10" db="EMBL/GenBank/DDBJ databases">
        <authorList>
            <person name="de Groot N.N."/>
        </authorList>
    </citation>
    <scope>NUCLEOTIDE SEQUENCE [LARGE SCALE GENOMIC DNA]</scope>
    <source>
        <strain evidence="4 5">DSM 44637</strain>
    </source>
</reference>
<dbReference type="PANTHER" id="PTHR30055:SF235">
    <property type="entry name" value="TRANSCRIPTIONAL REGULATORY PROTEIN"/>
    <property type="match status" value="1"/>
</dbReference>
<evidence type="ECO:0000259" key="3">
    <source>
        <dbReference type="PROSITE" id="PS50977"/>
    </source>
</evidence>
<accession>A0A1I5RZQ5</accession>
<organism evidence="4 5">
    <name type="scientific">Amycolatopsis rubida</name>
    <dbReference type="NCBI Taxonomy" id="112413"/>
    <lineage>
        <taxon>Bacteria</taxon>
        <taxon>Bacillati</taxon>
        <taxon>Actinomycetota</taxon>
        <taxon>Actinomycetes</taxon>
        <taxon>Pseudonocardiales</taxon>
        <taxon>Pseudonocardiaceae</taxon>
        <taxon>Amycolatopsis</taxon>
    </lineage>
</organism>
<dbReference type="InterPro" id="IPR009057">
    <property type="entry name" value="Homeodomain-like_sf"/>
</dbReference>
<dbReference type="Pfam" id="PF00440">
    <property type="entry name" value="TetR_N"/>
    <property type="match status" value="1"/>
</dbReference>
<dbReference type="PROSITE" id="PS50977">
    <property type="entry name" value="HTH_TETR_2"/>
    <property type="match status" value="1"/>
</dbReference>
<proteinExistence type="predicted"/>
<dbReference type="Proteomes" id="UP000199137">
    <property type="component" value="Unassembled WGS sequence"/>
</dbReference>
<dbReference type="AlphaFoldDB" id="A0A1I5RZQ5"/>
<dbReference type="GO" id="GO:0003700">
    <property type="term" value="F:DNA-binding transcription factor activity"/>
    <property type="evidence" value="ECO:0007669"/>
    <property type="project" value="TreeGrafter"/>
</dbReference>
<gene>
    <name evidence="4" type="ORF">SAMN05421854_106127</name>
</gene>
<dbReference type="SUPFAM" id="SSF48498">
    <property type="entry name" value="Tetracyclin repressor-like, C-terminal domain"/>
    <property type="match status" value="1"/>
</dbReference>
<dbReference type="SUPFAM" id="SSF46689">
    <property type="entry name" value="Homeodomain-like"/>
    <property type="match status" value="1"/>
</dbReference>
<dbReference type="InterPro" id="IPR050109">
    <property type="entry name" value="HTH-type_TetR-like_transc_reg"/>
</dbReference>
<dbReference type="PANTHER" id="PTHR30055">
    <property type="entry name" value="HTH-TYPE TRANSCRIPTIONAL REGULATOR RUTR"/>
    <property type="match status" value="1"/>
</dbReference>
<evidence type="ECO:0000313" key="4">
    <source>
        <dbReference type="EMBL" id="SFP63884.1"/>
    </source>
</evidence>
<keyword evidence="1 2" id="KW-0238">DNA-binding</keyword>
<name>A0A1I5RZQ5_9PSEU</name>
<dbReference type="STRING" id="112413.SAMN05421854_106127"/>
<dbReference type="Gene3D" id="1.10.357.10">
    <property type="entry name" value="Tetracycline Repressor, domain 2"/>
    <property type="match status" value="1"/>
</dbReference>
<dbReference type="GO" id="GO:0000976">
    <property type="term" value="F:transcription cis-regulatory region binding"/>
    <property type="evidence" value="ECO:0007669"/>
    <property type="project" value="TreeGrafter"/>
</dbReference>